<dbReference type="SFLD" id="SFLDS00029">
    <property type="entry name" value="Radical_SAM"/>
    <property type="match status" value="1"/>
</dbReference>
<reference evidence="4" key="1">
    <citation type="journal article" date="2014" name="Front. Microbiol.">
        <title>High frequency of phylogenetically diverse reductive dehalogenase-homologous genes in deep subseafloor sedimentary metagenomes.</title>
        <authorList>
            <person name="Kawai M."/>
            <person name="Futagami T."/>
            <person name="Toyoda A."/>
            <person name="Takaki Y."/>
            <person name="Nishi S."/>
            <person name="Hori S."/>
            <person name="Arai W."/>
            <person name="Tsubouchi T."/>
            <person name="Morono Y."/>
            <person name="Uchiyama I."/>
            <person name="Ito T."/>
            <person name="Fujiyama A."/>
            <person name="Inagaki F."/>
            <person name="Takami H."/>
        </authorList>
    </citation>
    <scope>NUCLEOTIDE SEQUENCE</scope>
    <source>
        <strain evidence="4">Expedition CK06-06</strain>
    </source>
</reference>
<name>X0T2H0_9ZZZZ</name>
<dbReference type="PROSITE" id="PS51918">
    <property type="entry name" value="RADICAL_SAM"/>
    <property type="match status" value="1"/>
</dbReference>
<dbReference type="GO" id="GO:0051539">
    <property type="term" value="F:4 iron, 4 sulfur cluster binding"/>
    <property type="evidence" value="ECO:0007669"/>
    <property type="project" value="UniProtKB-KW"/>
</dbReference>
<protein>
    <submittedName>
        <fullName evidence="4">Uncharacterized protein</fullName>
    </submittedName>
</protein>
<comment type="caution">
    <text evidence="4">The sequence shown here is derived from an EMBL/GenBank/DDBJ whole genome shotgun (WGS) entry which is preliminary data.</text>
</comment>
<proteinExistence type="predicted"/>
<dbReference type="Gene3D" id="3.80.30.20">
    <property type="entry name" value="tm_1862 like domain"/>
    <property type="match status" value="1"/>
</dbReference>
<dbReference type="EMBL" id="BARS01005237">
    <property type="protein sequence ID" value="GAF70245.1"/>
    <property type="molecule type" value="Genomic_DNA"/>
</dbReference>
<sequence length="279" mass="31290">MRTFAINTLGCKVNQYESQQIRELLEQLGLNHRENTDKADLVVINTCCVTHTASAKSRKYIRKAQKLSPGAVIIACGCLPTVQIDEFSLFDENIRVVADRRYLAAELTKIVNGKADSPHQPLLGPITAFKGHTRAFLKIQDGCDGRCSYCIIPKTRPIVHSKPPEAVLQEARALVKAGHKEIVVTGVFLGAFGQPTVRRSHWPNQRNDKLPELLEDLAQIPNLARIRLSSLEPADVTERLLDAFCRYRNIMPHLHLSLQSGSDAVLKRMCRQYRAEDFA</sequence>
<dbReference type="GO" id="GO:0046872">
    <property type="term" value="F:metal ion binding"/>
    <property type="evidence" value="ECO:0007669"/>
    <property type="project" value="UniProtKB-KW"/>
</dbReference>
<keyword evidence="1" id="KW-0808">Transferase</keyword>
<dbReference type="Pfam" id="PF00919">
    <property type="entry name" value="UPF0004"/>
    <property type="match status" value="1"/>
</dbReference>
<evidence type="ECO:0000313" key="4">
    <source>
        <dbReference type="EMBL" id="GAF70245.1"/>
    </source>
</evidence>
<dbReference type="PROSITE" id="PS51449">
    <property type="entry name" value="MTTASE_N"/>
    <property type="match status" value="1"/>
</dbReference>
<dbReference type="AlphaFoldDB" id="X0T2H0"/>
<evidence type="ECO:0000256" key="1">
    <source>
        <dbReference type="ARBA" id="ARBA00022679"/>
    </source>
</evidence>
<dbReference type="GO" id="GO:0035598">
    <property type="term" value="F:tRNA (N(6)-L-threonylcarbamoyladenosine(37)-C(2))-methylthiotransferase activity"/>
    <property type="evidence" value="ECO:0007669"/>
    <property type="project" value="TreeGrafter"/>
</dbReference>
<dbReference type="CDD" id="cd01335">
    <property type="entry name" value="Radical_SAM"/>
    <property type="match status" value="1"/>
</dbReference>
<evidence type="ECO:0000259" key="2">
    <source>
        <dbReference type="PROSITE" id="PS51449"/>
    </source>
</evidence>
<dbReference type="PANTHER" id="PTHR11918">
    <property type="entry name" value="RADICAL SAM PROTEINS"/>
    <property type="match status" value="1"/>
</dbReference>
<dbReference type="InterPro" id="IPR013848">
    <property type="entry name" value="Methylthiotransferase_N"/>
</dbReference>
<evidence type="ECO:0000259" key="3">
    <source>
        <dbReference type="PROSITE" id="PS51918"/>
    </source>
</evidence>
<accession>X0T2H0</accession>
<dbReference type="SUPFAM" id="SSF102114">
    <property type="entry name" value="Radical SAM enzymes"/>
    <property type="match status" value="1"/>
</dbReference>
<dbReference type="Pfam" id="PF04055">
    <property type="entry name" value="Radical_SAM"/>
    <property type="match status" value="1"/>
</dbReference>
<dbReference type="InterPro" id="IPR023404">
    <property type="entry name" value="rSAM_horseshoe"/>
</dbReference>
<feature type="non-terminal residue" evidence="4">
    <location>
        <position position="279"/>
    </location>
</feature>
<dbReference type="Gene3D" id="3.40.50.12160">
    <property type="entry name" value="Methylthiotransferase, N-terminal domain"/>
    <property type="match status" value="1"/>
</dbReference>
<organism evidence="4">
    <name type="scientific">marine sediment metagenome</name>
    <dbReference type="NCBI Taxonomy" id="412755"/>
    <lineage>
        <taxon>unclassified sequences</taxon>
        <taxon>metagenomes</taxon>
        <taxon>ecological metagenomes</taxon>
    </lineage>
</organism>
<gene>
    <name evidence="4" type="ORF">S01H1_10252</name>
</gene>
<dbReference type="InterPro" id="IPR058240">
    <property type="entry name" value="rSAM_sf"/>
</dbReference>
<dbReference type="InterPro" id="IPR007197">
    <property type="entry name" value="rSAM"/>
</dbReference>
<feature type="domain" description="Radical SAM core" evidence="3">
    <location>
        <begin position="129"/>
        <end position="279"/>
    </location>
</feature>
<dbReference type="InterPro" id="IPR038135">
    <property type="entry name" value="Methylthiotransferase_N_sf"/>
</dbReference>
<dbReference type="PANTHER" id="PTHR11918:SF45">
    <property type="entry name" value="THREONYLCARBAMOYLADENOSINE TRNA METHYLTHIOTRANSFERASE"/>
    <property type="match status" value="1"/>
</dbReference>
<feature type="domain" description="MTTase N-terminal" evidence="2">
    <location>
        <begin position="2"/>
        <end position="112"/>
    </location>
</feature>